<dbReference type="GO" id="GO:0016176">
    <property type="term" value="F:superoxide-generating NADPH oxidase activator activity"/>
    <property type="evidence" value="ECO:0007669"/>
    <property type="project" value="InterPro"/>
</dbReference>
<dbReference type="SMART" id="SM00312">
    <property type="entry name" value="PX"/>
    <property type="match status" value="1"/>
</dbReference>
<feature type="domain" description="PX" evidence="16">
    <location>
        <begin position="529"/>
        <end position="652"/>
    </location>
</feature>
<dbReference type="GO" id="GO:0006909">
    <property type="term" value="P:phagocytosis"/>
    <property type="evidence" value="ECO:0007669"/>
    <property type="project" value="InterPro"/>
</dbReference>
<gene>
    <name evidence="18" type="ORF">KC01_LOCUS41149</name>
</gene>
<dbReference type="SMART" id="SM00326">
    <property type="entry name" value="SH3"/>
    <property type="match status" value="1"/>
</dbReference>
<sequence>MSVDQGQSSQQCTENLIPFGAELPETAWAHRLARGAALKWASGMFCQPRHLEQLGQYKKRESQRTTFIYTRLKAMVQSYIDGVGWGVEKLHGARAALSEGTHLLKKAEQDIRWNTRRGECLVKLQEVSVRHTQLVAAVHNLPHLYSVHSMVLDTERLVESRRLLEAHACLMELERWTDDILWQLQGKVPCAEDQQLVSDYFSGVRTLVDALGRELWAVVSSALTLAVQNPTLFVSAVRIVEREEALDQTLRERARTGARPLPPGRPRCWRANFFEVLKEAVSARFRNVSYLHTRGPGLAGHLSALQHSIMADVATVRHQLEHCVPTHYRLTAAYLRASHQCLQAHLRQVISWDLESGELFSVLYWVLHTYPSAEMMGHPELASLMDQDELGALVSTEALEELQKKYVNSVHTSVCEWMHKALQVELQDWHREQEPDTDHEGFYHTSLPTIIIQMLEENSRVALMIGPRLQERIIQMGLQEMEVLLNRFREALVEAGKKHRTGQTQEKFFLNYLLASISNFIILNDFEQLPDDVPVTATIADVEEKKGFIDYYVFVTEVKTKGGSKYLIYRRYREFLQLHQTLESSTEGAERPTSGPQGLPSLPGKVYIGNKRDIAESRIPELNIYMKKLLALPWLLLDEALRMFFYQSQVDQEQQPRALRRLRPPTRRVKTVKEKMDLLSSPRAEVLFDFRGSGEAELNLTRGQLVYLLRSINKDWLEGTINEQTGIFPQSFVKIIKPLPPSDCDSEGEGGHAYSCLRCFLLRPEDTDTRDVCVQEQLGSQPAYQDLLSRMKTVFQEEDIALNYKDQDGDLVRILDDEDVQLMIGQSRLRPQAHDRPVNQFPWELYVSLGPDLSVYSHMCV</sequence>
<evidence type="ECO:0000256" key="4">
    <source>
        <dbReference type="ARBA" id="ARBA00022490"/>
    </source>
</evidence>
<keyword evidence="3 13" id="KW-0728">SH3 domain</keyword>
<dbReference type="FunFam" id="3.30.1520.10:FF:000024">
    <property type="entry name" value="Neutrophil cytosol factor 4"/>
    <property type="match status" value="1"/>
</dbReference>
<dbReference type="GO" id="GO:0000149">
    <property type="term" value="F:SNARE binding"/>
    <property type="evidence" value="ECO:0007669"/>
    <property type="project" value="TreeGrafter"/>
</dbReference>
<dbReference type="PRINTS" id="PR00497">
    <property type="entry name" value="P40PHOX"/>
</dbReference>
<dbReference type="InterPro" id="IPR001683">
    <property type="entry name" value="PX_dom"/>
</dbReference>
<evidence type="ECO:0000256" key="6">
    <source>
        <dbReference type="ARBA" id="ARBA00022753"/>
    </source>
</evidence>
<evidence type="ECO:0000256" key="11">
    <source>
        <dbReference type="ARBA" id="ARBA00080920"/>
    </source>
</evidence>
<evidence type="ECO:0000256" key="10">
    <source>
        <dbReference type="ARBA" id="ARBA00071385"/>
    </source>
</evidence>
<reference evidence="18 19" key="1">
    <citation type="submission" date="2024-04" db="EMBL/GenBank/DDBJ databases">
        <authorList>
            <person name="Waldvogel A.-M."/>
            <person name="Schoenle A."/>
        </authorList>
    </citation>
    <scope>NUCLEOTIDE SEQUENCE [LARGE SCALE GENOMIC DNA]</scope>
</reference>
<dbReference type="InterPro" id="IPR036871">
    <property type="entry name" value="PX_dom_sf"/>
</dbReference>
<dbReference type="GO" id="GO:0045730">
    <property type="term" value="P:respiratory burst"/>
    <property type="evidence" value="ECO:0007669"/>
    <property type="project" value="InterPro"/>
</dbReference>
<dbReference type="SUPFAM" id="SSF54277">
    <property type="entry name" value="CAD &amp; PB1 domains"/>
    <property type="match status" value="1"/>
</dbReference>
<dbReference type="Proteomes" id="UP001497482">
    <property type="component" value="Chromosome 9"/>
</dbReference>
<dbReference type="InterPro" id="IPR000919">
    <property type="entry name" value="p40phox"/>
</dbReference>
<dbReference type="Gene3D" id="2.30.30.40">
    <property type="entry name" value="SH3 Domains"/>
    <property type="match status" value="1"/>
</dbReference>
<dbReference type="Pfam" id="PF00564">
    <property type="entry name" value="PB1"/>
    <property type="match status" value="1"/>
</dbReference>
<dbReference type="InterPro" id="IPR000270">
    <property type="entry name" value="PB1_dom"/>
</dbReference>
<dbReference type="GO" id="GO:0010008">
    <property type="term" value="C:endosome membrane"/>
    <property type="evidence" value="ECO:0007669"/>
    <property type="project" value="UniProtKB-SubCell"/>
</dbReference>
<evidence type="ECO:0000256" key="1">
    <source>
        <dbReference type="ARBA" id="ARBA00004125"/>
    </source>
</evidence>
<dbReference type="PROSITE" id="PS50195">
    <property type="entry name" value="PX"/>
    <property type="match status" value="1"/>
</dbReference>
<dbReference type="EMBL" id="OZ035831">
    <property type="protein sequence ID" value="CAL1615155.1"/>
    <property type="molecule type" value="Genomic_DNA"/>
</dbReference>
<dbReference type="GO" id="GO:0035091">
    <property type="term" value="F:phosphatidylinositol binding"/>
    <property type="evidence" value="ECO:0007669"/>
    <property type="project" value="InterPro"/>
</dbReference>
<evidence type="ECO:0000256" key="14">
    <source>
        <dbReference type="SAM" id="MobiDB-lite"/>
    </source>
</evidence>
<dbReference type="InterPro" id="IPR053793">
    <property type="entry name" value="PB1-like"/>
</dbReference>
<evidence type="ECO:0000256" key="5">
    <source>
        <dbReference type="ARBA" id="ARBA00022553"/>
    </source>
</evidence>
<dbReference type="FunFam" id="3.10.20.90:FF:000189">
    <property type="entry name" value="Neutrophil cytosol factor 4"/>
    <property type="match status" value="1"/>
</dbReference>
<dbReference type="SUPFAM" id="SSF64268">
    <property type="entry name" value="PX domain"/>
    <property type="match status" value="1"/>
</dbReference>
<keyword evidence="6" id="KW-0967">Endosome</keyword>
<keyword evidence="5" id="KW-0597">Phosphoprotein</keyword>
<dbReference type="PROSITE" id="PS51745">
    <property type="entry name" value="PB1"/>
    <property type="match status" value="1"/>
</dbReference>
<dbReference type="GO" id="GO:0000145">
    <property type="term" value="C:exocyst"/>
    <property type="evidence" value="ECO:0007669"/>
    <property type="project" value="InterPro"/>
</dbReference>
<dbReference type="PANTHER" id="PTHR21292:SF12">
    <property type="entry name" value="EXOCYST COMPLEX COMPONENT 3-LIKE PROTEIN"/>
    <property type="match status" value="1"/>
</dbReference>
<dbReference type="PROSITE" id="PS50002">
    <property type="entry name" value="SH3"/>
    <property type="match status" value="1"/>
</dbReference>
<comment type="subcellular location">
    <subcellularLocation>
        <location evidence="2">Cytoplasm</location>
        <location evidence="2">Cytosol</location>
    </subcellularLocation>
    <subcellularLocation>
        <location evidence="1">Endosome membrane</location>
        <topology evidence="1">Peripheral membrane protein</topology>
        <orientation evidence="1">Cytoplasmic side</orientation>
    </subcellularLocation>
</comment>
<dbReference type="SUPFAM" id="SSF50044">
    <property type="entry name" value="SH3-domain"/>
    <property type="match status" value="1"/>
</dbReference>
<accession>A0AAV2MPH9</accession>
<dbReference type="Pfam" id="PF07653">
    <property type="entry name" value="SH3_2"/>
    <property type="match status" value="1"/>
</dbReference>
<keyword evidence="19" id="KW-1185">Reference proteome</keyword>
<dbReference type="InterPro" id="IPR010326">
    <property type="entry name" value="EXOC3/Sec6"/>
</dbReference>
<dbReference type="GO" id="GO:0051601">
    <property type="term" value="P:exocyst localization"/>
    <property type="evidence" value="ECO:0007669"/>
    <property type="project" value="TreeGrafter"/>
</dbReference>
<evidence type="ECO:0000256" key="12">
    <source>
        <dbReference type="ARBA" id="ARBA00082090"/>
    </source>
</evidence>
<evidence type="ECO:0000256" key="2">
    <source>
        <dbReference type="ARBA" id="ARBA00004514"/>
    </source>
</evidence>
<evidence type="ECO:0000256" key="9">
    <source>
        <dbReference type="ARBA" id="ARBA00057303"/>
    </source>
</evidence>
<evidence type="ECO:0000259" key="15">
    <source>
        <dbReference type="PROSITE" id="PS50002"/>
    </source>
</evidence>
<dbReference type="Gene3D" id="3.30.1520.10">
    <property type="entry name" value="Phox-like domain"/>
    <property type="match status" value="1"/>
</dbReference>
<keyword evidence="4" id="KW-0963">Cytoplasm</keyword>
<dbReference type="Gene3D" id="3.10.20.90">
    <property type="entry name" value="Phosphatidylinositol 3-kinase Catalytic Subunit, Chain A, domain 1"/>
    <property type="match status" value="1"/>
</dbReference>
<dbReference type="InterPro" id="IPR001452">
    <property type="entry name" value="SH3_domain"/>
</dbReference>
<evidence type="ECO:0000259" key="17">
    <source>
        <dbReference type="PROSITE" id="PS51745"/>
    </source>
</evidence>
<feature type="domain" description="PB1" evidence="17">
    <location>
        <begin position="754"/>
        <end position="836"/>
    </location>
</feature>
<evidence type="ECO:0000313" key="19">
    <source>
        <dbReference type="Proteomes" id="UP001497482"/>
    </source>
</evidence>
<evidence type="ECO:0000259" key="16">
    <source>
        <dbReference type="PROSITE" id="PS50195"/>
    </source>
</evidence>
<dbReference type="PANTHER" id="PTHR21292">
    <property type="entry name" value="EXOCYST COMPLEX COMPONENT SEC6-RELATED"/>
    <property type="match status" value="1"/>
</dbReference>
<evidence type="ECO:0000256" key="3">
    <source>
        <dbReference type="ARBA" id="ARBA00022443"/>
    </source>
</evidence>
<dbReference type="Pfam" id="PF00787">
    <property type="entry name" value="PX"/>
    <property type="match status" value="1"/>
</dbReference>
<dbReference type="GO" id="GO:0005829">
    <property type="term" value="C:cytosol"/>
    <property type="evidence" value="ECO:0007669"/>
    <property type="project" value="UniProtKB-SubCell"/>
</dbReference>
<protein>
    <recommendedName>
        <fullName evidence="10">Neutrophil cytosol factor 4</fullName>
    </recommendedName>
    <alternativeName>
        <fullName evidence="11">Neutrophil NADPH oxidase factor 4</fullName>
    </alternativeName>
    <alternativeName>
        <fullName evidence="12">p40-phox</fullName>
    </alternativeName>
</protein>
<feature type="region of interest" description="Disordered" evidence="14">
    <location>
        <begin position="583"/>
        <end position="602"/>
    </location>
</feature>
<dbReference type="GO" id="GO:0043020">
    <property type="term" value="C:NADPH oxidase complex"/>
    <property type="evidence" value="ECO:0007669"/>
    <property type="project" value="InterPro"/>
</dbReference>
<dbReference type="GO" id="GO:0006887">
    <property type="term" value="P:exocytosis"/>
    <property type="evidence" value="ECO:0007669"/>
    <property type="project" value="InterPro"/>
</dbReference>
<keyword evidence="7" id="KW-0446">Lipid-binding</keyword>
<evidence type="ECO:0000256" key="13">
    <source>
        <dbReference type="PROSITE-ProRule" id="PRU00192"/>
    </source>
</evidence>
<organism evidence="18 19">
    <name type="scientific">Knipowitschia caucasica</name>
    <name type="common">Caucasian dwarf goby</name>
    <name type="synonym">Pomatoschistus caucasicus</name>
    <dbReference type="NCBI Taxonomy" id="637954"/>
    <lineage>
        <taxon>Eukaryota</taxon>
        <taxon>Metazoa</taxon>
        <taxon>Chordata</taxon>
        <taxon>Craniata</taxon>
        <taxon>Vertebrata</taxon>
        <taxon>Euteleostomi</taxon>
        <taxon>Actinopterygii</taxon>
        <taxon>Neopterygii</taxon>
        <taxon>Teleostei</taxon>
        <taxon>Neoteleostei</taxon>
        <taxon>Acanthomorphata</taxon>
        <taxon>Gobiaria</taxon>
        <taxon>Gobiiformes</taxon>
        <taxon>Gobioidei</taxon>
        <taxon>Gobiidae</taxon>
        <taxon>Gobiinae</taxon>
        <taxon>Knipowitschia</taxon>
    </lineage>
</organism>
<evidence type="ECO:0000256" key="7">
    <source>
        <dbReference type="ARBA" id="ARBA00023121"/>
    </source>
</evidence>
<dbReference type="FunFam" id="2.30.30.40:FF:000149">
    <property type="entry name" value="neutrophil cytosol factor 4"/>
    <property type="match status" value="1"/>
</dbReference>
<dbReference type="InterPro" id="IPR036028">
    <property type="entry name" value="SH3-like_dom_sf"/>
</dbReference>
<evidence type="ECO:0000256" key="8">
    <source>
        <dbReference type="ARBA" id="ARBA00023136"/>
    </source>
</evidence>
<comment type="function">
    <text evidence="9">Subunit of the phagocyte NADPH oxidase complex that mediates the transfer of electrons from cytosolic NADPH to O2 to produce the superoxide anion (O2(-)). In the activated complex, electrons are first transferred from NADPH to flavin adenine dinucleotide (FAD) and subsequently transferred via two heme molecules to molecular oxygen, producing superoxide through an outer-sphere reaction. Activation of the NADPH oxidase complex is initiated by the assembly of cytosolic subunits of the NADPH oxidase complex with the core NADPH oxidase complex to form a complex at the plasma membrane or phagosomal membrane. This activation process is initiated by phosphorylation dependent binding of the cytosolic NCF1/p47-phox subunit to the C-terminus of CYBA/p22-phox.</text>
</comment>
<feature type="domain" description="SH3" evidence="15">
    <location>
        <begin position="679"/>
        <end position="738"/>
    </location>
</feature>
<name>A0AAV2MPH9_KNICA</name>
<dbReference type="Pfam" id="PF06046">
    <property type="entry name" value="Sec6"/>
    <property type="match status" value="1"/>
</dbReference>
<keyword evidence="8" id="KW-0472">Membrane</keyword>
<dbReference type="AlphaFoldDB" id="A0AAV2MPH9"/>
<evidence type="ECO:0000313" key="18">
    <source>
        <dbReference type="EMBL" id="CAL1615155.1"/>
    </source>
</evidence>
<proteinExistence type="predicted"/>